<comment type="caution">
    <text evidence="6">The sequence shown here is derived from an EMBL/GenBank/DDBJ whole genome shotgun (WGS) entry which is preliminary data.</text>
</comment>
<keyword evidence="3 5" id="KW-1133">Transmembrane helix</keyword>
<dbReference type="EMBL" id="JAAAXW010000470">
    <property type="protein sequence ID" value="KAF9537062.1"/>
    <property type="molecule type" value="Genomic_DNA"/>
</dbReference>
<feature type="transmembrane region" description="Helical" evidence="5">
    <location>
        <begin position="127"/>
        <end position="146"/>
    </location>
</feature>
<sequence length="316" mass="35230">MPEHEGPIKYQPNVAVNIVFGLVYAILGFIFSRNIYRHTNKWAICLPVAAFASSIGFFCRTAIDPVDLKVPLFVVQNILIIATPSAFLAFNYMLYGRLITAIDPKFGANDSQSRMEKSRYSLIPPRIVGRAFIWSDISTFLIQVTAGSMLGNAGDNQSLSNIGDKLFLVGVCGQGASYCLFTVFLSITFVRLVVERRKNRIDLPMKGWMGFDRSTSTIFGGLYFSSLFIIVRSVYRIVEFTQGYDGYLISKEVFLFVLDAAPLILAIGIWAIVWPPVLLERIATHVREGLHAYSMEDGNAGLQIPSNESTHRLGFV</sequence>
<evidence type="ECO:0000313" key="7">
    <source>
        <dbReference type="Proteomes" id="UP000723463"/>
    </source>
</evidence>
<evidence type="ECO:0000313" key="6">
    <source>
        <dbReference type="EMBL" id="KAF9537062.1"/>
    </source>
</evidence>
<evidence type="ECO:0000256" key="2">
    <source>
        <dbReference type="ARBA" id="ARBA00022692"/>
    </source>
</evidence>
<keyword evidence="2 5" id="KW-0812">Transmembrane</keyword>
<feature type="transmembrane region" description="Helical" evidence="5">
    <location>
        <begin position="166"/>
        <end position="194"/>
    </location>
</feature>
<dbReference type="GO" id="GO:0016020">
    <property type="term" value="C:membrane"/>
    <property type="evidence" value="ECO:0007669"/>
    <property type="project" value="UniProtKB-SubCell"/>
</dbReference>
<dbReference type="PANTHER" id="PTHR31465:SF1">
    <property type="entry name" value="PROTEIN RTA1-RELATED"/>
    <property type="match status" value="1"/>
</dbReference>
<dbReference type="Proteomes" id="UP000723463">
    <property type="component" value="Unassembled WGS sequence"/>
</dbReference>
<evidence type="ECO:0008006" key="8">
    <source>
        <dbReference type="Google" id="ProtNLM"/>
    </source>
</evidence>
<gene>
    <name evidence="6" type="ORF">EC957_008956</name>
</gene>
<proteinExistence type="predicted"/>
<dbReference type="Pfam" id="PF04479">
    <property type="entry name" value="RTA1"/>
    <property type="match status" value="1"/>
</dbReference>
<evidence type="ECO:0000256" key="5">
    <source>
        <dbReference type="SAM" id="Phobius"/>
    </source>
</evidence>
<dbReference type="AlphaFoldDB" id="A0A9P6EX73"/>
<feature type="transmembrane region" description="Helical" evidence="5">
    <location>
        <begin position="43"/>
        <end position="63"/>
    </location>
</feature>
<protein>
    <recommendedName>
        <fullName evidence="8">RTA1-domain-containing protein</fullName>
    </recommendedName>
</protein>
<dbReference type="PANTHER" id="PTHR31465">
    <property type="entry name" value="PROTEIN RTA1-RELATED"/>
    <property type="match status" value="1"/>
</dbReference>
<comment type="subcellular location">
    <subcellularLocation>
        <location evidence="1">Membrane</location>
        <topology evidence="1">Multi-pass membrane protein</topology>
    </subcellularLocation>
</comment>
<feature type="transmembrane region" description="Helical" evidence="5">
    <location>
        <begin position="215"/>
        <end position="235"/>
    </location>
</feature>
<evidence type="ECO:0000256" key="1">
    <source>
        <dbReference type="ARBA" id="ARBA00004141"/>
    </source>
</evidence>
<reference evidence="6" key="1">
    <citation type="journal article" date="2020" name="Fungal Divers.">
        <title>Resolving the Mortierellaceae phylogeny through synthesis of multi-gene phylogenetics and phylogenomics.</title>
        <authorList>
            <person name="Vandepol N."/>
            <person name="Liber J."/>
            <person name="Desiro A."/>
            <person name="Na H."/>
            <person name="Kennedy M."/>
            <person name="Barry K."/>
            <person name="Grigoriev I.V."/>
            <person name="Miller A.N."/>
            <person name="O'Donnell K."/>
            <person name="Stajich J.E."/>
            <person name="Bonito G."/>
        </authorList>
    </citation>
    <scope>NUCLEOTIDE SEQUENCE</scope>
    <source>
        <strain evidence="6">NRRL 2591</strain>
    </source>
</reference>
<feature type="transmembrane region" description="Helical" evidence="5">
    <location>
        <begin position="75"/>
        <end position="95"/>
    </location>
</feature>
<organism evidence="6 7">
    <name type="scientific">Mortierella hygrophila</name>
    <dbReference type="NCBI Taxonomy" id="979708"/>
    <lineage>
        <taxon>Eukaryota</taxon>
        <taxon>Fungi</taxon>
        <taxon>Fungi incertae sedis</taxon>
        <taxon>Mucoromycota</taxon>
        <taxon>Mortierellomycotina</taxon>
        <taxon>Mortierellomycetes</taxon>
        <taxon>Mortierellales</taxon>
        <taxon>Mortierellaceae</taxon>
        <taxon>Mortierella</taxon>
    </lineage>
</organism>
<keyword evidence="7" id="KW-1185">Reference proteome</keyword>
<evidence type="ECO:0000256" key="3">
    <source>
        <dbReference type="ARBA" id="ARBA00022989"/>
    </source>
</evidence>
<name>A0A9P6EX73_9FUNG</name>
<feature type="transmembrane region" description="Helical" evidence="5">
    <location>
        <begin position="12"/>
        <end position="31"/>
    </location>
</feature>
<accession>A0A9P6EX73</accession>
<dbReference type="InterPro" id="IPR007568">
    <property type="entry name" value="RTA1"/>
</dbReference>
<feature type="transmembrane region" description="Helical" evidence="5">
    <location>
        <begin position="255"/>
        <end position="279"/>
    </location>
</feature>
<keyword evidence="4 5" id="KW-0472">Membrane</keyword>
<evidence type="ECO:0000256" key="4">
    <source>
        <dbReference type="ARBA" id="ARBA00023136"/>
    </source>
</evidence>